<keyword evidence="2" id="KW-0963">Cytoplasm</keyword>
<reference evidence="4" key="1">
    <citation type="journal article" date="2021" name="PeerJ">
        <title>Extensive microbial diversity within the chicken gut microbiome revealed by metagenomics and culture.</title>
        <authorList>
            <person name="Gilroy R."/>
            <person name="Ravi A."/>
            <person name="Getino M."/>
            <person name="Pursley I."/>
            <person name="Horton D.L."/>
            <person name="Alikhan N.F."/>
            <person name="Baker D."/>
            <person name="Gharbi K."/>
            <person name="Hall N."/>
            <person name="Watson M."/>
            <person name="Adriaenssens E.M."/>
            <person name="Foster-Nyarko E."/>
            <person name="Jarju S."/>
            <person name="Secka A."/>
            <person name="Antonio M."/>
            <person name="Oren A."/>
            <person name="Chaudhuri R.R."/>
            <person name="La Ragione R."/>
            <person name="Hildebrand F."/>
            <person name="Pallen M.J."/>
        </authorList>
    </citation>
    <scope>NUCLEOTIDE SEQUENCE</scope>
    <source>
        <strain evidence="4">7318</strain>
    </source>
</reference>
<dbReference type="FunFam" id="3.20.20.70:FF:000018">
    <property type="entry name" value="Probable transaldolase"/>
    <property type="match status" value="1"/>
</dbReference>
<evidence type="ECO:0000256" key="1">
    <source>
        <dbReference type="ARBA" id="ARBA00004496"/>
    </source>
</evidence>
<accession>A0A921HL89</accession>
<organism evidence="4 5">
    <name type="scientific">Megamonas hypermegale</name>
    <dbReference type="NCBI Taxonomy" id="158847"/>
    <lineage>
        <taxon>Bacteria</taxon>
        <taxon>Bacillati</taxon>
        <taxon>Bacillota</taxon>
        <taxon>Negativicutes</taxon>
        <taxon>Selenomonadales</taxon>
        <taxon>Selenomonadaceae</taxon>
        <taxon>Megamonas</taxon>
    </lineage>
</organism>
<comment type="subcellular location">
    <subcellularLocation>
        <location evidence="1">Cytoplasm</location>
    </subcellularLocation>
</comment>
<dbReference type="PROSITE" id="PS01054">
    <property type="entry name" value="TRANSALDOLASE_1"/>
    <property type="match status" value="1"/>
</dbReference>
<protein>
    <submittedName>
        <fullName evidence="4">Fructose-6-phosphate aldolase</fullName>
    </submittedName>
</protein>
<dbReference type="Gene3D" id="3.20.20.70">
    <property type="entry name" value="Aldolase class I"/>
    <property type="match status" value="1"/>
</dbReference>
<dbReference type="InterPro" id="IPR001585">
    <property type="entry name" value="TAL/FSA"/>
</dbReference>
<comment type="caution">
    <text evidence="4">The sequence shown here is derived from an EMBL/GenBank/DDBJ whole genome shotgun (WGS) entry which is preliminary data.</text>
</comment>
<reference evidence="4" key="2">
    <citation type="submission" date="2021-09" db="EMBL/GenBank/DDBJ databases">
        <authorList>
            <person name="Gilroy R."/>
        </authorList>
    </citation>
    <scope>NUCLEOTIDE SEQUENCE</scope>
    <source>
        <strain evidence="4">7318</strain>
    </source>
</reference>
<evidence type="ECO:0000313" key="4">
    <source>
        <dbReference type="EMBL" id="HJF84502.1"/>
    </source>
</evidence>
<dbReference type="SUPFAM" id="SSF51569">
    <property type="entry name" value="Aldolase"/>
    <property type="match status" value="1"/>
</dbReference>
<keyword evidence="3" id="KW-0704">Schiff base</keyword>
<dbReference type="InterPro" id="IPR018225">
    <property type="entry name" value="Transaldolase_AS"/>
</dbReference>
<gene>
    <name evidence="4" type="ORF">K8V65_02410</name>
</gene>
<dbReference type="EMBL" id="DYVR01000065">
    <property type="protein sequence ID" value="HJF84502.1"/>
    <property type="molecule type" value="Genomic_DNA"/>
</dbReference>
<evidence type="ECO:0000256" key="2">
    <source>
        <dbReference type="ARBA" id="ARBA00022490"/>
    </source>
</evidence>
<evidence type="ECO:0000313" key="5">
    <source>
        <dbReference type="Proteomes" id="UP000780768"/>
    </source>
</evidence>
<dbReference type="GO" id="GO:0016832">
    <property type="term" value="F:aldehyde-lyase activity"/>
    <property type="evidence" value="ECO:0007669"/>
    <property type="project" value="InterPro"/>
</dbReference>
<dbReference type="CDD" id="cd00956">
    <property type="entry name" value="Transaldolase_FSA"/>
    <property type="match status" value="1"/>
</dbReference>
<proteinExistence type="predicted"/>
<dbReference type="AlphaFoldDB" id="A0A921HL89"/>
<dbReference type="InterPro" id="IPR033919">
    <property type="entry name" value="TSA/FSA_arc/bac"/>
</dbReference>
<dbReference type="PANTHER" id="PTHR10683">
    <property type="entry name" value="TRANSALDOLASE"/>
    <property type="match status" value="1"/>
</dbReference>
<sequence>MKILVDHADINAIKKMYEYYPVDGVTTNPSILKKAGKNPYDVLLEIREFIGKDADLHAQVISRKAEDMVTEAHKMLEILGANTFIKVPVVPEGLKAIKILATEGVNVTGTAIYNQMQGFLAGKAGAKYVAPYVNRIDNLGANGIQVAKDIHDMLKKAGLETQVLAASFKNSQQVQELAAYGVEASTVAPDVIEGLIKVDAARCAVDVFISDFEDLCGAGKTMQMINPTPLFQVR</sequence>
<dbReference type="Proteomes" id="UP000780768">
    <property type="component" value="Unassembled WGS sequence"/>
</dbReference>
<dbReference type="GO" id="GO:0005737">
    <property type="term" value="C:cytoplasm"/>
    <property type="evidence" value="ECO:0007669"/>
    <property type="project" value="UniProtKB-SubCell"/>
</dbReference>
<dbReference type="GO" id="GO:0005975">
    <property type="term" value="P:carbohydrate metabolic process"/>
    <property type="evidence" value="ECO:0007669"/>
    <property type="project" value="InterPro"/>
</dbReference>
<dbReference type="Pfam" id="PF00923">
    <property type="entry name" value="TAL_FSA"/>
    <property type="match status" value="1"/>
</dbReference>
<dbReference type="PANTHER" id="PTHR10683:SF36">
    <property type="entry name" value="TRANSALDOLASE"/>
    <property type="match status" value="1"/>
</dbReference>
<evidence type="ECO:0000256" key="3">
    <source>
        <dbReference type="ARBA" id="ARBA00023270"/>
    </source>
</evidence>
<name>A0A921HL89_9FIRM</name>
<dbReference type="InterPro" id="IPR013785">
    <property type="entry name" value="Aldolase_TIM"/>
</dbReference>